<sequence length="174" mass="20030">MGLVGVEGVAIVDHLKRIVLNRSTQLVLCPWCSLDGHELQQYHRQFTPTRMGICCSSNSRSRNTQQNASNRELKEEDLRGIFKEFDLNGDGYIQKDELNAVMVKMGQCPTDDELNAMFDAADKDKDGNIDFDDLSYELRSNEWDINLLTVISRLFTIKWMLTEMEKLISMNFVK</sequence>
<dbReference type="PROSITE" id="PS00018">
    <property type="entry name" value="EF_HAND_1"/>
    <property type="match status" value="2"/>
</dbReference>
<dbReference type="RefSeq" id="XP_042930093.1">
    <property type="nucleotide sequence ID" value="XM_043074159.1"/>
</dbReference>
<dbReference type="FunFam" id="1.10.238.10:FF:000178">
    <property type="entry name" value="Calmodulin-2 A"/>
    <property type="match status" value="1"/>
</dbReference>
<dbReference type="CTD" id="6102261"/>
<keyword evidence="5" id="KW-1185">Reference proteome</keyword>
<protein>
    <submittedName>
        <fullName evidence="6">EF-hand domain-containing protein</fullName>
    </submittedName>
</protein>
<dbReference type="GO" id="GO:0043226">
    <property type="term" value="C:organelle"/>
    <property type="evidence" value="ECO:0007669"/>
    <property type="project" value="UniProtKB-ARBA"/>
</dbReference>
<dbReference type="OrthoDB" id="26525at2759"/>
<keyword evidence="2" id="KW-0106">Calcium</keyword>
<dbReference type="InterPro" id="IPR018247">
    <property type="entry name" value="EF_Hand_1_Ca_BS"/>
</dbReference>
<reference evidence="4" key="2">
    <citation type="submission" date="2019-04" db="EMBL/GenBank/DDBJ databases">
        <authorList>
            <person name="Howe K."/>
            <person name="Paulini M."/>
            <person name="Williams G."/>
        </authorList>
    </citation>
    <scope>NUCLEOTIDE SEQUENCE [LARGE SCALE GENOMIC DNA]</scope>
    <source>
        <strain evidence="4">FR3</strain>
    </source>
</reference>
<reference evidence="6" key="3">
    <citation type="submission" date="2019-12" db="UniProtKB">
        <authorList>
            <consortium name="WormBaseParasite"/>
        </authorList>
    </citation>
    <scope>IDENTIFICATION</scope>
</reference>
<accession>A0A4E9ESY5</accession>
<dbReference type="STRING" id="6279.A0A5S6PHG8"/>
<organism evidence="4">
    <name type="scientific">Brugia malayi</name>
    <name type="common">Filarial nematode worm</name>
    <dbReference type="NCBI Taxonomy" id="6279"/>
    <lineage>
        <taxon>Eukaryota</taxon>
        <taxon>Metazoa</taxon>
        <taxon>Ecdysozoa</taxon>
        <taxon>Nematoda</taxon>
        <taxon>Chromadorea</taxon>
        <taxon>Rhabditida</taxon>
        <taxon>Spirurina</taxon>
        <taxon>Spiruromorpha</taxon>
        <taxon>Filarioidea</taxon>
        <taxon>Onchocercidae</taxon>
        <taxon>Brugia</taxon>
    </lineage>
</organism>
<dbReference type="AlphaFoldDB" id="A0A4E9ESY5"/>
<dbReference type="GeneID" id="6102261"/>
<dbReference type="GO" id="GO:0005509">
    <property type="term" value="F:calcium ion binding"/>
    <property type="evidence" value="ECO:0007669"/>
    <property type="project" value="InterPro"/>
</dbReference>
<dbReference type="Gene3D" id="1.10.238.10">
    <property type="entry name" value="EF-hand"/>
    <property type="match status" value="1"/>
</dbReference>
<keyword evidence="1" id="KW-0677">Repeat</keyword>
<dbReference type="SMART" id="SM00054">
    <property type="entry name" value="EFh"/>
    <property type="match status" value="2"/>
</dbReference>
<accession>A0A5S6PHG8</accession>
<dbReference type="InterPro" id="IPR011992">
    <property type="entry name" value="EF-hand-dom_pair"/>
</dbReference>
<evidence type="ECO:0000313" key="5">
    <source>
        <dbReference type="Proteomes" id="UP000006672"/>
    </source>
</evidence>
<dbReference type="CDD" id="cd00051">
    <property type="entry name" value="EFh"/>
    <property type="match status" value="1"/>
</dbReference>
<dbReference type="InterPro" id="IPR002048">
    <property type="entry name" value="EF_hand_dom"/>
</dbReference>
<dbReference type="PANTHER" id="PTHR23050">
    <property type="entry name" value="CALCIUM BINDING PROTEIN"/>
    <property type="match status" value="1"/>
</dbReference>
<evidence type="ECO:0000313" key="4">
    <source>
        <dbReference type="EMBL" id="VIO87332.1"/>
    </source>
</evidence>
<dbReference type="PROSITE" id="PS50222">
    <property type="entry name" value="EF_HAND_2"/>
    <property type="match status" value="2"/>
</dbReference>
<dbReference type="Pfam" id="PF13499">
    <property type="entry name" value="EF-hand_7"/>
    <property type="match status" value="1"/>
</dbReference>
<dbReference type="InterPro" id="IPR050145">
    <property type="entry name" value="Centrin_CML-like"/>
</dbReference>
<dbReference type="EMBL" id="CAAKNF010000196">
    <property type="protein sequence ID" value="VIO87332.1"/>
    <property type="molecule type" value="Genomic_DNA"/>
</dbReference>
<gene>
    <name evidence="4 6" type="primary">Bma-cal-5</name>
    <name evidence="4" type="ORF">BM_BM2346</name>
</gene>
<proteinExistence type="predicted"/>
<dbReference type="SUPFAM" id="SSF47473">
    <property type="entry name" value="EF-hand"/>
    <property type="match status" value="1"/>
</dbReference>
<evidence type="ECO:0000313" key="6">
    <source>
        <dbReference type="WBParaSite" id="Bm2346b.1"/>
    </source>
</evidence>
<evidence type="ECO:0000259" key="3">
    <source>
        <dbReference type="PROSITE" id="PS50222"/>
    </source>
</evidence>
<evidence type="ECO:0000256" key="1">
    <source>
        <dbReference type="ARBA" id="ARBA00022737"/>
    </source>
</evidence>
<reference evidence="5" key="1">
    <citation type="journal article" date="2007" name="Science">
        <title>Draft genome of the filarial nematode parasite Brugia malayi.</title>
        <authorList>
            <person name="Ghedin E."/>
            <person name="Wang S."/>
            <person name="Spiro D."/>
            <person name="Caler E."/>
            <person name="Zhao Q."/>
            <person name="Crabtree J."/>
            <person name="Allen J.E."/>
            <person name="Delcher A.L."/>
            <person name="Guiliano D.B."/>
            <person name="Miranda-Saavedra D."/>
            <person name="Angiuoli S.V."/>
            <person name="Creasy T."/>
            <person name="Amedeo P."/>
            <person name="Haas B."/>
            <person name="El-Sayed N.M."/>
            <person name="Wortman J.R."/>
            <person name="Feldblyum T."/>
            <person name="Tallon L."/>
            <person name="Schatz M."/>
            <person name="Shumway M."/>
            <person name="Koo H."/>
            <person name="Salzberg S.L."/>
            <person name="Schobel S."/>
            <person name="Pertea M."/>
            <person name="Pop M."/>
            <person name="White O."/>
            <person name="Barton G.J."/>
            <person name="Carlow C.K."/>
            <person name="Crawford M.J."/>
            <person name="Daub J."/>
            <person name="Dimmic M.W."/>
            <person name="Estes C.F."/>
            <person name="Foster J.M."/>
            <person name="Ganatra M."/>
            <person name="Gregory W.F."/>
            <person name="Johnson N.M."/>
            <person name="Jin J."/>
            <person name="Komuniecki R."/>
            <person name="Korf I."/>
            <person name="Kumar S."/>
            <person name="Laney S."/>
            <person name="Li B.W."/>
            <person name="Li W."/>
            <person name="Lindblom T.H."/>
            <person name="Lustigman S."/>
            <person name="Ma D."/>
            <person name="Maina C.V."/>
            <person name="Martin D.M."/>
            <person name="McCarter J.P."/>
            <person name="McReynolds L."/>
            <person name="Mitreva M."/>
            <person name="Nutman T.B."/>
            <person name="Parkinson J."/>
            <person name="Peregrin-Alvarez J.M."/>
            <person name="Poole C."/>
            <person name="Ren Q."/>
            <person name="Saunders L."/>
            <person name="Sluder A.E."/>
            <person name="Smith K."/>
            <person name="Stanke M."/>
            <person name="Unnasch T.R."/>
            <person name="Ware J."/>
            <person name="Wei A.D."/>
            <person name="Weil G."/>
            <person name="Williams D.J."/>
            <person name="Zhang Y."/>
            <person name="Williams S.A."/>
            <person name="Fraser-Liggett C."/>
            <person name="Slatko B."/>
            <person name="Blaxter M.L."/>
            <person name="Scott A.L."/>
        </authorList>
    </citation>
    <scope>NUCLEOTIDE SEQUENCE</scope>
    <source>
        <strain evidence="5">FR3</strain>
    </source>
</reference>
<dbReference type="WBParaSite" id="Bm2346b.1">
    <property type="protein sequence ID" value="Bm2346b.1"/>
    <property type="gene ID" value="WBGene00222607"/>
</dbReference>
<name>A0A4E9ESY5_BRUMA</name>
<feature type="domain" description="EF-hand" evidence="3">
    <location>
        <begin position="73"/>
        <end position="108"/>
    </location>
</feature>
<feature type="domain" description="EF-hand" evidence="3">
    <location>
        <begin position="109"/>
        <end position="144"/>
    </location>
</feature>
<evidence type="ECO:0000256" key="2">
    <source>
        <dbReference type="ARBA" id="ARBA00022837"/>
    </source>
</evidence>
<dbReference type="Proteomes" id="UP000006672">
    <property type="component" value="Unassembled WGS sequence"/>
</dbReference>